<protein>
    <recommendedName>
        <fullName evidence="8">Rhodopsin domain-containing protein</fullName>
    </recommendedName>
</protein>
<feature type="transmembrane region" description="Helical" evidence="7">
    <location>
        <begin position="95"/>
        <end position="119"/>
    </location>
</feature>
<dbReference type="STRING" id="93625.A0A409XHW1"/>
<dbReference type="InParanoid" id="A0A409XHW1"/>
<dbReference type="OrthoDB" id="3229610at2759"/>
<comment type="similarity">
    <text evidence="5">Belongs to the SAT4 family.</text>
</comment>
<dbReference type="EMBL" id="NHYD01001644">
    <property type="protein sequence ID" value="PPQ90339.1"/>
    <property type="molecule type" value="Genomic_DNA"/>
</dbReference>
<feature type="transmembrane region" description="Helical" evidence="7">
    <location>
        <begin position="55"/>
        <end position="75"/>
    </location>
</feature>
<gene>
    <name evidence="9" type="ORF">CVT25_007741</name>
</gene>
<feature type="region of interest" description="Disordered" evidence="6">
    <location>
        <begin position="328"/>
        <end position="424"/>
    </location>
</feature>
<feature type="transmembrane region" description="Helical" evidence="7">
    <location>
        <begin position="131"/>
        <end position="152"/>
    </location>
</feature>
<feature type="compositionally biased region" description="Low complexity" evidence="6">
    <location>
        <begin position="348"/>
        <end position="415"/>
    </location>
</feature>
<feature type="transmembrane region" description="Helical" evidence="7">
    <location>
        <begin position="255"/>
        <end position="280"/>
    </location>
</feature>
<evidence type="ECO:0000256" key="3">
    <source>
        <dbReference type="ARBA" id="ARBA00022989"/>
    </source>
</evidence>
<dbReference type="InterPro" id="IPR049326">
    <property type="entry name" value="Rhodopsin_dom_fungi"/>
</dbReference>
<comment type="caution">
    <text evidence="9">The sequence shown here is derived from an EMBL/GenBank/DDBJ whole genome shotgun (WGS) entry which is preliminary data.</text>
</comment>
<evidence type="ECO:0000259" key="8">
    <source>
        <dbReference type="Pfam" id="PF20684"/>
    </source>
</evidence>
<evidence type="ECO:0000313" key="9">
    <source>
        <dbReference type="EMBL" id="PPQ90339.1"/>
    </source>
</evidence>
<dbReference type="Pfam" id="PF20684">
    <property type="entry name" value="Fung_rhodopsin"/>
    <property type="match status" value="1"/>
</dbReference>
<reference evidence="9 10" key="1">
    <citation type="journal article" date="2018" name="Evol. Lett.">
        <title>Horizontal gene cluster transfer increased hallucinogenic mushroom diversity.</title>
        <authorList>
            <person name="Reynolds H.T."/>
            <person name="Vijayakumar V."/>
            <person name="Gluck-Thaler E."/>
            <person name="Korotkin H.B."/>
            <person name="Matheny P.B."/>
            <person name="Slot J.C."/>
        </authorList>
    </citation>
    <scope>NUCLEOTIDE SEQUENCE [LARGE SCALE GENOMIC DNA]</scope>
    <source>
        <strain evidence="9 10">2631</strain>
    </source>
</reference>
<evidence type="ECO:0000313" key="10">
    <source>
        <dbReference type="Proteomes" id="UP000283269"/>
    </source>
</evidence>
<accession>A0A409XHW1</accession>
<evidence type="ECO:0000256" key="6">
    <source>
        <dbReference type="SAM" id="MobiDB-lite"/>
    </source>
</evidence>
<evidence type="ECO:0000256" key="2">
    <source>
        <dbReference type="ARBA" id="ARBA00022692"/>
    </source>
</evidence>
<evidence type="ECO:0000256" key="7">
    <source>
        <dbReference type="SAM" id="Phobius"/>
    </source>
</evidence>
<evidence type="ECO:0000256" key="1">
    <source>
        <dbReference type="ARBA" id="ARBA00004141"/>
    </source>
</evidence>
<feature type="transmembrane region" description="Helical" evidence="7">
    <location>
        <begin position="181"/>
        <end position="202"/>
    </location>
</feature>
<comment type="subcellular location">
    <subcellularLocation>
        <location evidence="1">Membrane</location>
        <topology evidence="1">Multi-pass membrane protein</topology>
    </subcellularLocation>
</comment>
<dbReference type="GO" id="GO:0016020">
    <property type="term" value="C:membrane"/>
    <property type="evidence" value="ECO:0007669"/>
    <property type="project" value="UniProtKB-SubCell"/>
</dbReference>
<keyword evidence="2 7" id="KW-0812">Transmembrane</keyword>
<name>A0A409XHW1_PSICY</name>
<feature type="transmembrane region" description="Helical" evidence="7">
    <location>
        <begin position="20"/>
        <end position="43"/>
    </location>
</feature>
<evidence type="ECO:0000256" key="5">
    <source>
        <dbReference type="ARBA" id="ARBA00038359"/>
    </source>
</evidence>
<keyword evidence="3 7" id="KW-1133">Transmembrane helix</keyword>
<evidence type="ECO:0000256" key="4">
    <source>
        <dbReference type="ARBA" id="ARBA00023136"/>
    </source>
</evidence>
<dbReference type="PANTHER" id="PTHR33048">
    <property type="entry name" value="PTH11-LIKE INTEGRAL MEMBRANE PROTEIN (AFU_ORTHOLOGUE AFUA_5G11245)"/>
    <property type="match status" value="1"/>
</dbReference>
<keyword evidence="10" id="KW-1185">Reference proteome</keyword>
<feature type="domain" description="Rhodopsin" evidence="8">
    <location>
        <begin position="41"/>
        <end position="276"/>
    </location>
</feature>
<dbReference type="Proteomes" id="UP000283269">
    <property type="component" value="Unassembled WGS sequence"/>
</dbReference>
<organism evidence="9 10">
    <name type="scientific">Psilocybe cyanescens</name>
    <dbReference type="NCBI Taxonomy" id="93625"/>
    <lineage>
        <taxon>Eukaryota</taxon>
        <taxon>Fungi</taxon>
        <taxon>Dikarya</taxon>
        <taxon>Basidiomycota</taxon>
        <taxon>Agaricomycotina</taxon>
        <taxon>Agaricomycetes</taxon>
        <taxon>Agaricomycetidae</taxon>
        <taxon>Agaricales</taxon>
        <taxon>Agaricineae</taxon>
        <taxon>Strophariaceae</taxon>
        <taxon>Psilocybe</taxon>
    </lineage>
</organism>
<feature type="transmembrane region" description="Helical" evidence="7">
    <location>
        <begin position="214"/>
        <end position="235"/>
    </location>
</feature>
<dbReference type="InterPro" id="IPR052337">
    <property type="entry name" value="SAT4-like"/>
</dbReference>
<dbReference type="PANTHER" id="PTHR33048:SF47">
    <property type="entry name" value="INTEGRAL MEMBRANE PROTEIN-RELATED"/>
    <property type="match status" value="1"/>
</dbReference>
<proteinExistence type="inferred from homology"/>
<keyword evidence="4 7" id="KW-0472">Membrane</keyword>
<sequence>MDESTLKPLTTSLFLPHKSYLGWKIVITIFHLFATTSTIYRLVHRYRIRRLWRDDYILFVALALDISHWPIYWARSPSVEGSSKSFIKTQQILNSYWLTIVPWFLILACTRISLALSFARIFPPRHPARRWSFTLVFFFILNFTGTVLATTLTCKAASGLLVASEMSECIRVSNGVPLKNIIVFVADASSDLSLILTPLYFFWGIKLPAQERRLILTFFCGSTLTLLSAVMYAVIANSQSVASLKKDWSLVNLGLGAIETSMSFVGCNSVVISTCFYQALRRFRGQERPELESTLETPRVPPSRECTCVISEHLTAVSLTDISGNSYNYGGDSHADSRPESQSDSAVTSQNSQSRQSFSGSEYSSSQYTTTQNSNSQDSNSQYSSSSSHSGSRSYHSQSTDAPSSFQRSFSTSGSHVSSNQSAP</sequence>
<dbReference type="AlphaFoldDB" id="A0A409XHW1"/>